<evidence type="ECO:0000256" key="1">
    <source>
        <dbReference type="SAM" id="MobiDB-lite"/>
    </source>
</evidence>
<protein>
    <submittedName>
        <fullName evidence="2">Uncharacterized protein</fullName>
    </submittedName>
</protein>
<feature type="region of interest" description="Disordered" evidence="1">
    <location>
        <begin position="1"/>
        <end position="63"/>
    </location>
</feature>
<evidence type="ECO:0000313" key="3">
    <source>
        <dbReference type="Proteomes" id="UP001519310"/>
    </source>
</evidence>
<gene>
    <name evidence="2" type="ORF">J2Z77_003270</name>
</gene>
<reference evidence="2 3" key="1">
    <citation type="submission" date="2021-03" db="EMBL/GenBank/DDBJ databases">
        <title>Genomic Encyclopedia of Type Strains, Phase IV (KMG-IV): sequencing the most valuable type-strain genomes for metagenomic binning, comparative biology and taxonomic classification.</title>
        <authorList>
            <person name="Goeker M."/>
        </authorList>
    </citation>
    <scope>NUCLEOTIDE SEQUENCE [LARGE SCALE GENOMIC DNA]</scope>
    <source>
        <strain evidence="2 3">DSM 40526</strain>
    </source>
</reference>
<feature type="compositionally biased region" description="Basic and acidic residues" evidence="1">
    <location>
        <begin position="42"/>
        <end position="63"/>
    </location>
</feature>
<proteinExistence type="predicted"/>
<keyword evidence="3" id="KW-1185">Reference proteome</keyword>
<organism evidence="2 3">
    <name type="scientific">Streptomyces avidinii</name>
    <dbReference type="NCBI Taxonomy" id="1895"/>
    <lineage>
        <taxon>Bacteria</taxon>
        <taxon>Bacillati</taxon>
        <taxon>Actinomycetota</taxon>
        <taxon>Actinomycetes</taxon>
        <taxon>Kitasatosporales</taxon>
        <taxon>Streptomycetaceae</taxon>
        <taxon>Streptomyces</taxon>
    </lineage>
</organism>
<accession>A0ABS4L5T1</accession>
<dbReference type="EMBL" id="JAGGLQ010000005">
    <property type="protein sequence ID" value="MBP2037469.1"/>
    <property type="molecule type" value="Genomic_DNA"/>
</dbReference>
<comment type="caution">
    <text evidence="2">The sequence shown here is derived from an EMBL/GenBank/DDBJ whole genome shotgun (WGS) entry which is preliminary data.</text>
</comment>
<evidence type="ECO:0000313" key="2">
    <source>
        <dbReference type="EMBL" id="MBP2037469.1"/>
    </source>
</evidence>
<dbReference type="Proteomes" id="UP001519310">
    <property type="component" value="Unassembled WGS sequence"/>
</dbReference>
<dbReference type="RefSeq" id="WP_229920733.1">
    <property type="nucleotide sequence ID" value="NZ_BMVL01000014.1"/>
</dbReference>
<feature type="compositionally biased region" description="Basic and acidic residues" evidence="1">
    <location>
        <begin position="7"/>
        <end position="26"/>
    </location>
</feature>
<sequence length="63" mass="6668">MDQSEGEADRGTEEQRVQQAGAEREGGAVARGQVLGGEDQPVGDRGDQRAGEDDGQDARGQRQ</sequence>
<name>A0ABS4L5T1_STRAV</name>